<sequence length="123" mass="13502">MIPICSNAKLVPFSTWKQSSIGQVILFNATGHHFIIGSYNFFAGTEIPKSFKFNHRSSGNSISFRSGIAGIKGANRIDLLDLETHDLTIRVAGGNANDYTDQKTFTRCCVSVLFLKEIGKGML</sequence>
<keyword evidence="2" id="KW-1185">Reference proteome</keyword>
<protein>
    <submittedName>
        <fullName evidence="1">Uncharacterized protein</fullName>
    </submittedName>
</protein>
<dbReference type="Proteomes" id="UP000737018">
    <property type="component" value="Unassembled WGS sequence"/>
</dbReference>
<name>A0A8J4QK47_9ROSI</name>
<reference evidence="1" key="1">
    <citation type="submission" date="2020-03" db="EMBL/GenBank/DDBJ databases">
        <title>Castanea mollissima Vanexum genome sequencing.</title>
        <authorList>
            <person name="Staton M."/>
        </authorList>
    </citation>
    <scope>NUCLEOTIDE SEQUENCE</scope>
    <source>
        <tissue evidence="1">Leaf</tissue>
    </source>
</reference>
<evidence type="ECO:0000313" key="1">
    <source>
        <dbReference type="EMBL" id="KAF3950960.1"/>
    </source>
</evidence>
<organism evidence="1 2">
    <name type="scientific">Castanea mollissima</name>
    <name type="common">Chinese chestnut</name>
    <dbReference type="NCBI Taxonomy" id="60419"/>
    <lineage>
        <taxon>Eukaryota</taxon>
        <taxon>Viridiplantae</taxon>
        <taxon>Streptophyta</taxon>
        <taxon>Embryophyta</taxon>
        <taxon>Tracheophyta</taxon>
        <taxon>Spermatophyta</taxon>
        <taxon>Magnoliopsida</taxon>
        <taxon>eudicotyledons</taxon>
        <taxon>Gunneridae</taxon>
        <taxon>Pentapetalae</taxon>
        <taxon>rosids</taxon>
        <taxon>fabids</taxon>
        <taxon>Fagales</taxon>
        <taxon>Fagaceae</taxon>
        <taxon>Castanea</taxon>
    </lineage>
</organism>
<proteinExistence type="predicted"/>
<accession>A0A8J4QK47</accession>
<gene>
    <name evidence="1" type="ORF">CMV_023342</name>
</gene>
<dbReference type="AlphaFoldDB" id="A0A8J4QK47"/>
<evidence type="ECO:0000313" key="2">
    <source>
        <dbReference type="Proteomes" id="UP000737018"/>
    </source>
</evidence>
<dbReference type="EMBL" id="JRKL02005187">
    <property type="protein sequence ID" value="KAF3950960.1"/>
    <property type="molecule type" value="Genomic_DNA"/>
</dbReference>
<comment type="caution">
    <text evidence="1">The sequence shown here is derived from an EMBL/GenBank/DDBJ whole genome shotgun (WGS) entry which is preliminary data.</text>
</comment>